<dbReference type="Gene3D" id="3.90.950.10">
    <property type="match status" value="1"/>
</dbReference>
<comment type="cofactor">
    <cofactor evidence="1 4">
        <name>a divalent metal cation</name>
        <dbReference type="ChEBI" id="CHEBI:60240"/>
    </cofactor>
</comment>
<dbReference type="EMBL" id="FTOM01000006">
    <property type="protein sequence ID" value="SIS83207.1"/>
    <property type="molecule type" value="Genomic_DNA"/>
</dbReference>
<protein>
    <recommendedName>
        <fullName evidence="4">Nucleoside triphosphate pyrophosphatase</fullName>
        <ecNumber evidence="4">3.6.1.9</ecNumber>
    </recommendedName>
    <alternativeName>
        <fullName evidence="4">Nucleotide pyrophosphatase</fullName>
        <shortName evidence="4">Nucleotide PPase</shortName>
    </alternativeName>
</protein>
<dbReference type="PANTHER" id="PTHR43213">
    <property type="entry name" value="BIFUNCTIONAL DTTP/UTP PYROPHOSPHATASE/METHYLTRANSFERASE PROTEIN-RELATED"/>
    <property type="match status" value="1"/>
</dbReference>
<feature type="active site" description="Proton acceptor" evidence="4">
    <location>
        <position position="76"/>
    </location>
</feature>
<sequence>MHTPLILASASETRARLLRNTGILPVIQPARLDEAAIRDELSALGLDPARQAEVLAERKAMTISARNAATIVLGGDQILDCEGRIFAKPHTQEETCAQIAALSGRQHRLTTAVVAARGGEILWRHTVEAHLTMHQIPEPEIRAYVARNWPGLKHSVGGYKIEEEGLRLFSRIEGDYFSILGLPLVEFLTFLREKGDIGS</sequence>
<dbReference type="GO" id="GO:0047429">
    <property type="term" value="F:nucleoside triphosphate diphosphatase activity"/>
    <property type="evidence" value="ECO:0007669"/>
    <property type="project" value="UniProtKB-EC"/>
</dbReference>
<comment type="catalytic activity">
    <reaction evidence="4">
        <text>a ribonucleoside 5'-triphosphate + H2O = a ribonucleoside 5'-phosphate + diphosphate + H(+)</text>
        <dbReference type="Rhea" id="RHEA:23996"/>
        <dbReference type="ChEBI" id="CHEBI:15377"/>
        <dbReference type="ChEBI" id="CHEBI:15378"/>
        <dbReference type="ChEBI" id="CHEBI:33019"/>
        <dbReference type="ChEBI" id="CHEBI:58043"/>
        <dbReference type="ChEBI" id="CHEBI:61557"/>
        <dbReference type="EC" id="3.6.1.9"/>
    </reaction>
</comment>
<dbReference type="CDD" id="cd00555">
    <property type="entry name" value="Maf"/>
    <property type="match status" value="1"/>
</dbReference>
<dbReference type="EC" id="3.6.1.9" evidence="4"/>
<dbReference type="RefSeq" id="WP_076366560.1">
    <property type="nucleotide sequence ID" value="NZ_FTOM01000006.1"/>
</dbReference>
<gene>
    <name evidence="5" type="ORF">SAMN05421795_106146</name>
</gene>
<comment type="function">
    <text evidence="4">Nucleoside triphosphate pyrophosphatase. May have a dual role in cell division arrest and in preventing the incorporation of modified nucleotides into cellular nucleic acids.</text>
</comment>
<proteinExistence type="inferred from homology"/>
<dbReference type="InterPro" id="IPR003697">
    <property type="entry name" value="Maf-like"/>
</dbReference>
<evidence type="ECO:0000313" key="6">
    <source>
        <dbReference type="Proteomes" id="UP000186098"/>
    </source>
</evidence>
<accession>A0A1N7MAW8</accession>
<dbReference type="InterPro" id="IPR029001">
    <property type="entry name" value="ITPase-like_fam"/>
</dbReference>
<name>A0A1N7MAW8_9RHOB</name>
<evidence type="ECO:0000256" key="2">
    <source>
        <dbReference type="ARBA" id="ARBA00022801"/>
    </source>
</evidence>
<comment type="catalytic activity">
    <reaction evidence="4">
        <text>a 2'-deoxyribonucleoside 5'-triphosphate + H2O = a 2'-deoxyribonucleoside 5'-phosphate + diphosphate + H(+)</text>
        <dbReference type="Rhea" id="RHEA:44644"/>
        <dbReference type="ChEBI" id="CHEBI:15377"/>
        <dbReference type="ChEBI" id="CHEBI:15378"/>
        <dbReference type="ChEBI" id="CHEBI:33019"/>
        <dbReference type="ChEBI" id="CHEBI:61560"/>
        <dbReference type="ChEBI" id="CHEBI:65317"/>
        <dbReference type="EC" id="3.6.1.9"/>
    </reaction>
</comment>
<dbReference type="Proteomes" id="UP000186098">
    <property type="component" value="Unassembled WGS sequence"/>
</dbReference>
<dbReference type="HAMAP" id="MF_00528">
    <property type="entry name" value="Maf"/>
    <property type="match status" value="1"/>
</dbReference>
<comment type="similarity">
    <text evidence="4">Belongs to the Maf family.</text>
</comment>
<dbReference type="Pfam" id="PF02545">
    <property type="entry name" value="Maf"/>
    <property type="match status" value="1"/>
</dbReference>
<dbReference type="STRING" id="407234.SAMN05421795_106146"/>
<comment type="subcellular location">
    <subcellularLocation>
        <location evidence="4">Cytoplasm</location>
    </subcellularLocation>
</comment>
<keyword evidence="4" id="KW-0963">Cytoplasm</keyword>
<reference evidence="6" key="1">
    <citation type="submission" date="2017-01" db="EMBL/GenBank/DDBJ databases">
        <authorList>
            <person name="Varghese N."/>
            <person name="Submissions S."/>
        </authorList>
    </citation>
    <scope>NUCLEOTIDE SEQUENCE [LARGE SCALE GENOMIC DNA]</scope>
    <source>
        <strain evidence="6">DSM 18714</strain>
    </source>
</reference>
<evidence type="ECO:0000256" key="1">
    <source>
        <dbReference type="ARBA" id="ARBA00001968"/>
    </source>
</evidence>
<evidence type="ECO:0000256" key="4">
    <source>
        <dbReference type="HAMAP-Rule" id="MF_00528"/>
    </source>
</evidence>
<dbReference type="AlphaFoldDB" id="A0A1N7MAW8"/>
<dbReference type="GO" id="GO:0005737">
    <property type="term" value="C:cytoplasm"/>
    <property type="evidence" value="ECO:0007669"/>
    <property type="project" value="UniProtKB-SubCell"/>
</dbReference>
<dbReference type="OrthoDB" id="9813962at2"/>
<organism evidence="5 6">
    <name type="scientific">Phaeovulum vinaykumarii</name>
    <dbReference type="NCBI Taxonomy" id="407234"/>
    <lineage>
        <taxon>Bacteria</taxon>
        <taxon>Pseudomonadati</taxon>
        <taxon>Pseudomonadota</taxon>
        <taxon>Alphaproteobacteria</taxon>
        <taxon>Rhodobacterales</taxon>
        <taxon>Paracoccaceae</taxon>
        <taxon>Phaeovulum</taxon>
    </lineage>
</organism>
<keyword evidence="6" id="KW-1185">Reference proteome</keyword>
<evidence type="ECO:0000256" key="3">
    <source>
        <dbReference type="ARBA" id="ARBA00023080"/>
    </source>
</evidence>
<keyword evidence="3 4" id="KW-0546">Nucleotide metabolism</keyword>
<evidence type="ECO:0000313" key="5">
    <source>
        <dbReference type="EMBL" id="SIS83207.1"/>
    </source>
</evidence>
<dbReference type="GO" id="GO:0009117">
    <property type="term" value="P:nucleotide metabolic process"/>
    <property type="evidence" value="ECO:0007669"/>
    <property type="project" value="UniProtKB-KW"/>
</dbReference>
<dbReference type="SUPFAM" id="SSF52972">
    <property type="entry name" value="ITPase-like"/>
    <property type="match status" value="1"/>
</dbReference>
<dbReference type="PANTHER" id="PTHR43213:SF5">
    <property type="entry name" value="BIFUNCTIONAL DTTP_UTP PYROPHOSPHATASE_METHYLTRANSFERASE PROTEIN-RELATED"/>
    <property type="match status" value="1"/>
</dbReference>
<dbReference type="PIRSF" id="PIRSF006305">
    <property type="entry name" value="Maf"/>
    <property type="match status" value="1"/>
</dbReference>
<comment type="caution">
    <text evidence="4">Lacks conserved residue(s) required for the propagation of feature annotation.</text>
</comment>
<keyword evidence="2 4" id="KW-0378">Hydrolase</keyword>